<reference evidence="3 4" key="1">
    <citation type="journal article" date="2014" name="Antonie Van Leeuwenhoek">
        <title>Hyphomonas beringensis sp. nov. and Hyphomonas chukchiensis sp. nov., isolated from surface seawater of the Bering Sea and Chukchi Sea.</title>
        <authorList>
            <person name="Li C."/>
            <person name="Lai Q."/>
            <person name="Li G."/>
            <person name="Dong C."/>
            <person name="Wang J."/>
            <person name="Liao Y."/>
            <person name="Shao Z."/>
        </authorList>
    </citation>
    <scope>NUCLEOTIDE SEQUENCE [LARGE SCALE GENOMIC DNA]</scope>
    <source>
        <strain evidence="3 4">25B14_1</strain>
    </source>
</reference>
<organism evidence="3 4">
    <name type="scientific">Hyphomonas beringensis</name>
    <dbReference type="NCBI Taxonomy" id="1280946"/>
    <lineage>
        <taxon>Bacteria</taxon>
        <taxon>Pseudomonadati</taxon>
        <taxon>Pseudomonadota</taxon>
        <taxon>Alphaproteobacteria</taxon>
        <taxon>Hyphomonadales</taxon>
        <taxon>Hyphomonadaceae</taxon>
        <taxon>Hyphomonas</taxon>
    </lineage>
</organism>
<keyword evidence="1" id="KW-0812">Transmembrane</keyword>
<dbReference type="GO" id="GO:0003677">
    <property type="term" value="F:DNA binding"/>
    <property type="evidence" value="ECO:0007669"/>
    <property type="project" value="InterPro"/>
</dbReference>
<dbReference type="PANTHER" id="PTHR37299:SF1">
    <property type="entry name" value="STAGE 0 SPORULATION PROTEIN A HOMOLOG"/>
    <property type="match status" value="1"/>
</dbReference>
<feature type="transmembrane region" description="Helical" evidence="1">
    <location>
        <begin position="97"/>
        <end position="122"/>
    </location>
</feature>
<accession>A0A062TYT7</accession>
<protein>
    <recommendedName>
        <fullName evidence="2">HTH LytTR-type domain-containing protein</fullName>
    </recommendedName>
</protein>
<dbReference type="Gene3D" id="2.40.50.1020">
    <property type="entry name" value="LytTr DNA-binding domain"/>
    <property type="match status" value="1"/>
</dbReference>
<dbReference type="PIRSF" id="PIRSF031767">
    <property type="entry name" value="MHYE_LytTR"/>
    <property type="match status" value="1"/>
</dbReference>
<feature type="domain" description="HTH LytTR-type" evidence="2">
    <location>
        <begin position="178"/>
        <end position="283"/>
    </location>
</feature>
<proteinExistence type="predicted"/>
<evidence type="ECO:0000259" key="2">
    <source>
        <dbReference type="PROSITE" id="PS50930"/>
    </source>
</evidence>
<gene>
    <name evidence="3" type="ORF">HY29_17390</name>
</gene>
<dbReference type="PATRIC" id="fig|1280946.3.peg.2760"/>
<name>A0A062TYT7_9PROT</name>
<keyword evidence="1" id="KW-1133">Transmembrane helix</keyword>
<dbReference type="AlphaFoldDB" id="A0A062TYT7"/>
<dbReference type="PANTHER" id="PTHR37299">
    <property type="entry name" value="TRANSCRIPTIONAL REGULATOR-RELATED"/>
    <property type="match status" value="1"/>
</dbReference>
<evidence type="ECO:0000256" key="1">
    <source>
        <dbReference type="SAM" id="Phobius"/>
    </source>
</evidence>
<dbReference type="RefSeq" id="WP_034797936.1">
    <property type="nucleotide sequence ID" value="NZ_AWFF01000057.1"/>
</dbReference>
<dbReference type="OrthoDB" id="9781059at2"/>
<dbReference type="InterPro" id="IPR007492">
    <property type="entry name" value="LytTR_DNA-bd_dom"/>
</dbReference>
<sequence>MQTPRPHPEQETDRRADRKMWLYFALFVFAAYLVNALSAQDEVAREGGLYPALPWLTEGTSHLVILALVPFVTYMLSRYPLVTGQLRANLSRHALAVVIFSCVHILLMVGLRKVFTPILFGFPYQFGLNDPSVWLYEFRKDVLSYVTIAAIFGLNRMVEQKSLEVQAARAEAQDRHRLTLKSGGRTYFVEAGNVIWAKAASNYVEVVTPGKTYLARMTLTELAKLLEAAGGRHARVHRSHIVNLDRVQEIVPTGEGDVVLRLETGDEVSGSRRYREAFEATFS</sequence>
<evidence type="ECO:0000313" key="3">
    <source>
        <dbReference type="EMBL" id="KCZ53221.1"/>
    </source>
</evidence>
<keyword evidence="1" id="KW-0472">Membrane</keyword>
<dbReference type="GO" id="GO:0000156">
    <property type="term" value="F:phosphorelay response regulator activity"/>
    <property type="evidence" value="ECO:0007669"/>
    <property type="project" value="InterPro"/>
</dbReference>
<dbReference type="Pfam" id="PF04397">
    <property type="entry name" value="LytTR"/>
    <property type="match status" value="1"/>
</dbReference>
<dbReference type="PROSITE" id="PS50930">
    <property type="entry name" value="HTH_LYTTR"/>
    <property type="match status" value="1"/>
</dbReference>
<dbReference type="Proteomes" id="UP000027037">
    <property type="component" value="Unassembled WGS sequence"/>
</dbReference>
<evidence type="ECO:0000313" key="4">
    <source>
        <dbReference type="Proteomes" id="UP000027037"/>
    </source>
</evidence>
<dbReference type="EMBL" id="AWFF01000057">
    <property type="protein sequence ID" value="KCZ53221.1"/>
    <property type="molecule type" value="Genomic_DNA"/>
</dbReference>
<dbReference type="SMART" id="SM00850">
    <property type="entry name" value="LytTR"/>
    <property type="match status" value="1"/>
</dbReference>
<dbReference type="InterPro" id="IPR012379">
    <property type="entry name" value="LytTR_MHYE"/>
</dbReference>
<feature type="transmembrane region" description="Helical" evidence="1">
    <location>
        <begin position="21"/>
        <end position="39"/>
    </location>
</feature>
<keyword evidence="4" id="KW-1185">Reference proteome</keyword>
<dbReference type="InterPro" id="IPR046947">
    <property type="entry name" value="LytR-like"/>
</dbReference>
<dbReference type="STRING" id="1280946.HY29_17390"/>
<comment type="caution">
    <text evidence="3">The sequence shown here is derived from an EMBL/GenBank/DDBJ whole genome shotgun (WGS) entry which is preliminary data.</text>
</comment>
<dbReference type="eggNOG" id="COG3279">
    <property type="taxonomic scope" value="Bacteria"/>
</dbReference>
<feature type="transmembrane region" description="Helical" evidence="1">
    <location>
        <begin position="59"/>
        <end position="76"/>
    </location>
</feature>